<dbReference type="InterPro" id="IPR001775">
    <property type="entry name" value="GspD/PilQ"/>
</dbReference>
<dbReference type="GO" id="GO:0015628">
    <property type="term" value="P:protein secretion by the type II secretion system"/>
    <property type="evidence" value="ECO:0007669"/>
    <property type="project" value="InterPro"/>
</dbReference>
<evidence type="ECO:0000313" key="16">
    <source>
        <dbReference type="EMBL" id="TGN18541.1"/>
    </source>
</evidence>
<dbReference type="Pfam" id="PF03958">
    <property type="entry name" value="Secretin_N"/>
    <property type="match status" value="1"/>
</dbReference>
<evidence type="ECO:0000256" key="3">
    <source>
        <dbReference type="ARBA" id="ARBA00022448"/>
    </source>
</evidence>
<evidence type="ECO:0000256" key="6">
    <source>
        <dbReference type="ARBA" id="ARBA00022729"/>
    </source>
</evidence>
<dbReference type="PANTHER" id="PTHR30332:SF24">
    <property type="entry name" value="SECRETIN GSPD-RELATED"/>
    <property type="match status" value="1"/>
</dbReference>
<keyword evidence="4" id="KW-1134">Transmembrane beta strand</keyword>
<evidence type="ECO:0000256" key="7">
    <source>
        <dbReference type="ARBA" id="ARBA00022927"/>
    </source>
</evidence>
<dbReference type="InterPro" id="IPR004846">
    <property type="entry name" value="T2SS/T3SS_dom"/>
</dbReference>
<feature type="chain" id="PRO_5020648609" evidence="12">
    <location>
        <begin position="24"/>
        <end position="590"/>
    </location>
</feature>
<dbReference type="InterPro" id="IPR038591">
    <property type="entry name" value="NolW-like_sf"/>
</dbReference>
<keyword evidence="6 12" id="KW-0732">Signal</keyword>
<dbReference type="GO" id="GO:0009279">
    <property type="term" value="C:cell outer membrane"/>
    <property type="evidence" value="ECO:0007669"/>
    <property type="project" value="UniProtKB-SubCell"/>
</dbReference>
<keyword evidence="5" id="KW-0812">Transmembrane</keyword>
<dbReference type="NCBIfam" id="TIGR02517">
    <property type="entry name" value="type_II_gspD"/>
    <property type="match status" value="1"/>
</dbReference>
<accession>A0A4R9LY66</accession>
<dbReference type="Pfam" id="PF21305">
    <property type="entry name" value="type_II_gspD_N0"/>
    <property type="match status" value="1"/>
</dbReference>
<evidence type="ECO:0000256" key="11">
    <source>
        <dbReference type="SAM" id="MobiDB-lite"/>
    </source>
</evidence>
<feature type="signal peptide" evidence="12">
    <location>
        <begin position="1"/>
        <end position="23"/>
    </location>
</feature>
<protein>
    <submittedName>
        <fullName evidence="16">Type II secretion system protein GspD</fullName>
    </submittedName>
</protein>
<dbReference type="InterPro" id="IPR049371">
    <property type="entry name" value="GspD-like_N0"/>
</dbReference>
<evidence type="ECO:0000256" key="8">
    <source>
        <dbReference type="ARBA" id="ARBA00023136"/>
    </source>
</evidence>
<comment type="similarity">
    <text evidence="2">Belongs to the bacterial secretin family. GSP D subfamily.</text>
</comment>
<evidence type="ECO:0000259" key="15">
    <source>
        <dbReference type="Pfam" id="PF21305"/>
    </source>
</evidence>
<dbReference type="InterPro" id="IPR013356">
    <property type="entry name" value="T2SS_GspD"/>
</dbReference>
<dbReference type="RefSeq" id="WP_135761224.1">
    <property type="nucleotide sequence ID" value="NZ_RQHW01000047.1"/>
</dbReference>
<evidence type="ECO:0000256" key="5">
    <source>
        <dbReference type="ARBA" id="ARBA00022692"/>
    </source>
</evidence>
<feature type="domain" description="Type II/III secretion system secretin-like" evidence="13">
    <location>
        <begin position="395"/>
        <end position="561"/>
    </location>
</feature>
<feature type="domain" description="GspD-like N0" evidence="15">
    <location>
        <begin position="46"/>
        <end position="114"/>
    </location>
</feature>
<keyword evidence="7" id="KW-0653">Protein transport</keyword>
<evidence type="ECO:0000313" key="17">
    <source>
        <dbReference type="Proteomes" id="UP000298058"/>
    </source>
</evidence>
<evidence type="ECO:0000259" key="13">
    <source>
        <dbReference type="Pfam" id="PF00263"/>
    </source>
</evidence>
<keyword evidence="17" id="KW-1185">Reference proteome</keyword>
<keyword evidence="8" id="KW-0472">Membrane</keyword>
<feature type="domain" description="NolW-like" evidence="14">
    <location>
        <begin position="218"/>
        <end position="318"/>
    </location>
</feature>
<dbReference type="AlphaFoldDB" id="A0A4R9LY66"/>
<evidence type="ECO:0000256" key="9">
    <source>
        <dbReference type="ARBA" id="ARBA00023237"/>
    </source>
</evidence>
<sequence length="590" mass="65156">MKRRIVALAMFAAFYLLVTPSFSQEKKLKSKTTNAGSEAASFTADWRDTELKDFLMGMSGIIKKNILIDDAVKGRKVTIISQKRVKVEDAYGFMKSVLESQGFGLIEEHDLIKVVKIKDALAKSQIVRIGKDPIPESEISLSKTITQIVPLEFSNAMELEPILKRVTSADTDIIIPKNQNTLIFSGSTSDINKLLKLVDNLDVKVEGPGSISSAGDIHIYTLEYNEAEKLAGVLVKLDMPDLPTPPQQGPPSEGGEAPKTNPPPVQQQAQQRPSGPGKQEKIKAVAHKESNSLIVTATPLEWEEIKKIIKVLDSARKQVLLEVLIVELSSTDLNDFGIDWRYQQLAYGQFNTGLAATGGVIDKNGRATNVNTLSGFSLGFLQRGGTQIIGILNANSTNENFNVLSAPQILTLDNQEAEINVGQDVPVRTQNRNAGTGGDNAVTVSNFEYRPTGIKLKFTPHINKNNRITLDLFQEIKNVAGISSEATGGNPTFNKRDIKTTIVVDNIQTIVIGGLLSNDKQKKVQKIPILGEIPLVGNLFRRTTNQLRKTNLMVFLTPHILDDRDKSDRMTVQKKNEQERMVEEREKRLR</sequence>
<feature type="compositionally biased region" description="Low complexity" evidence="11">
    <location>
        <begin position="266"/>
        <end position="276"/>
    </location>
</feature>
<dbReference type="PANTHER" id="PTHR30332">
    <property type="entry name" value="PROBABLE GENERAL SECRETION PATHWAY PROTEIN D"/>
    <property type="match status" value="1"/>
</dbReference>
<dbReference type="GO" id="GO:0015627">
    <property type="term" value="C:type II protein secretion system complex"/>
    <property type="evidence" value="ECO:0007669"/>
    <property type="project" value="InterPro"/>
</dbReference>
<dbReference type="InterPro" id="IPR005644">
    <property type="entry name" value="NolW-like"/>
</dbReference>
<feature type="region of interest" description="Disordered" evidence="11">
    <location>
        <begin position="238"/>
        <end position="281"/>
    </location>
</feature>
<keyword evidence="3 10" id="KW-0813">Transport</keyword>
<name>A0A4R9LY66_9LEPT</name>
<evidence type="ECO:0000256" key="12">
    <source>
        <dbReference type="SAM" id="SignalP"/>
    </source>
</evidence>
<comment type="subcellular location">
    <subcellularLocation>
        <location evidence="1 10">Cell outer membrane</location>
    </subcellularLocation>
</comment>
<proteinExistence type="inferred from homology"/>
<evidence type="ECO:0000259" key="14">
    <source>
        <dbReference type="Pfam" id="PF03958"/>
    </source>
</evidence>
<keyword evidence="9" id="KW-0998">Cell outer membrane</keyword>
<evidence type="ECO:0000256" key="10">
    <source>
        <dbReference type="RuleBase" id="RU004004"/>
    </source>
</evidence>
<dbReference type="EMBL" id="RQHW01000047">
    <property type="protein sequence ID" value="TGN18541.1"/>
    <property type="molecule type" value="Genomic_DNA"/>
</dbReference>
<organism evidence="16 17">
    <name type="scientific">Leptospira idonii</name>
    <dbReference type="NCBI Taxonomy" id="1193500"/>
    <lineage>
        <taxon>Bacteria</taxon>
        <taxon>Pseudomonadati</taxon>
        <taxon>Spirochaetota</taxon>
        <taxon>Spirochaetia</taxon>
        <taxon>Leptospirales</taxon>
        <taxon>Leptospiraceae</taxon>
        <taxon>Leptospira</taxon>
    </lineage>
</organism>
<comment type="caution">
    <text evidence="16">The sequence shown here is derived from an EMBL/GenBank/DDBJ whole genome shotgun (WGS) entry which is preliminary data.</text>
</comment>
<feature type="region of interest" description="Disordered" evidence="11">
    <location>
        <begin position="568"/>
        <end position="590"/>
    </location>
</feature>
<evidence type="ECO:0000256" key="1">
    <source>
        <dbReference type="ARBA" id="ARBA00004442"/>
    </source>
</evidence>
<dbReference type="Pfam" id="PF00263">
    <property type="entry name" value="Secretin"/>
    <property type="match status" value="1"/>
</dbReference>
<dbReference type="PRINTS" id="PR00811">
    <property type="entry name" value="BCTERIALGSPD"/>
</dbReference>
<dbReference type="OrthoDB" id="9779724at2"/>
<dbReference type="Proteomes" id="UP000298058">
    <property type="component" value="Unassembled WGS sequence"/>
</dbReference>
<evidence type="ECO:0000256" key="2">
    <source>
        <dbReference type="ARBA" id="ARBA00006980"/>
    </source>
</evidence>
<dbReference type="Gene3D" id="3.30.1370.120">
    <property type="match status" value="2"/>
</dbReference>
<dbReference type="InterPro" id="IPR050810">
    <property type="entry name" value="Bact_Secretion_Sys_Channel"/>
</dbReference>
<gene>
    <name evidence="16" type="primary">gspD</name>
    <name evidence="16" type="ORF">EHS15_14230</name>
</gene>
<evidence type="ECO:0000256" key="4">
    <source>
        <dbReference type="ARBA" id="ARBA00022452"/>
    </source>
</evidence>
<reference evidence="16" key="1">
    <citation type="journal article" date="2019" name="PLoS Negl. Trop. Dis.">
        <title>Revisiting the worldwide diversity of Leptospira species in the environment.</title>
        <authorList>
            <person name="Vincent A.T."/>
            <person name="Schiettekatte O."/>
            <person name="Bourhy P."/>
            <person name="Veyrier F.J."/>
            <person name="Picardeau M."/>
        </authorList>
    </citation>
    <scope>NUCLEOTIDE SEQUENCE [LARGE SCALE GENOMIC DNA]</scope>
    <source>
        <strain evidence="16">201300427</strain>
    </source>
</reference>